<dbReference type="PANTHER" id="PTHR44757:SF2">
    <property type="entry name" value="BIOFILM ARCHITECTURE MAINTENANCE PROTEIN MBAA"/>
    <property type="match status" value="1"/>
</dbReference>
<dbReference type="FunFam" id="3.20.20.450:FF:000001">
    <property type="entry name" value="Cyclic di-GMP phosphodiesterase yahA"/>
    <property type="match status" value="1"/>
</dbReference>
<dbReference type="Pfam" id="PF00563">
    <property type="entry name" value="EAL"/>
    <property type="match status" value="1"/>
</dbReference>
<evidence type="ECO:0000259" key="4">
    <source>
        <dbReference type="PROSITE" id="PS50887"/>
    </source>
</evidence>
<evidence type="ECO:0008006" key="7">
    <source>
        <dbReference type="Google" id="ProtNLM"/>
    </source>
</evidence>
<dbReference type="EMBL" id="ANNX02000047">
    <property type="protein sequence ID" value="KYC36962.1"/>
    <property type="molecule type" value="Genomic_DNA"/>
</dbReference>
<dbReference type="Proteomes" id="UP000076925">
    <property type="component" value="Unassembled WGS sequence"/>
</dbReference>
<dbReference type="SUPFAM" id="SSF141868">
    <property type="entry name" value="EAL domain-like"/>
    <property type="match status" value="1"/>
</dbReference>
<evidence type="ECO:0000259" key="3">
    <source>
        <dbReference type="PROSITE" id="PS50883"/>
    </source>
</evidence>
<dbReference type="InterPro" id="IPR000700">
    <property type="entry name" value="PAS-assoc_C"/>
</dbReference>
<accession>A0A139WX56</accession>
<dbReference type="SMART" id="SM00052">
    <property type="entry name" value="EAL"/>
    <property type="match status" value="1"/>
</dbReference>
<dbReference type="InterPro" id="IPR001610">
    <property type="entry name" value="PAC"/>
</dbReference>
<evidence type="ECO:0000259" key="2">
    <source>
        <dbReference type="PROSITE" id="PS50113"/>
    </source>
</evidence>
<dbReference type="PROSITE" id="PS50887">
    <property type="entry name" value="GGDEF"/>
    <property type="match status" value="1"/>
</dbReference>
<dbReference type="InterPro" id="IPR035919">
    <property type="entry name" value="EAL_sf"/>
</dbReference>
<dbReference type="InterPro" id="IPR000014">
    <property type="entry name" value="PAS"/>
</dbReference>
<dbReference type="Pfam" id="PF08447">
    <property type="entry name" value="PAS_3"/>
    <property type="match status" value="1"/>
</dbReference>
<name>A0A139WX56_9CYAN</name>
<dbReference type="SUPFAM" id="SSF55073">
    <property type="entry name" value="Nucleotide cyclase"/>
    <property type="match status" value="1"/>
</dbReference>
<dbReference type="PROSITE" id="PS50113">
    <property type="entry name" value="PAC"/>
    <property type="match status" value="1"/>
</dbReference>
<evidence type="ECO:0000313" key="5">
    <source>
        <dbReference type="EMBL" id="KYC36962.1"/>
    </source>
</evidence>
<dbReference type="InterPro" id="IPR013655">
    <property type="entry name" value="PAS_fold_3"/>
</dbReference>
<sequence>MILTNEQHFRDVFHSASIGIAYVGLTGQWLQVNQQICEIVGYTQQELLERTFQDITHPEDLEADLEYMRRLLISEIQTYSMEKRYIRKNGSHVWIYLTVALVRSPKGEPEYFISVIKDISERKQIQEKLNLLAYYDVLTGLPNRFKFLETLHQCIESTRANPDNLFSVLYLSLDQYRVIKYSLGHSQSDKLLIEVVRRFLSCLNHSHVLARVGEDEFAILIRNERNAENITTIANRLREQVMKSPFKLNPPFESFTINIGIVNSTIGSDQPEDFLRAADTAMHYAKLQGRDSTVVFEKAMQQSALELLQLETDLQQAIKSQQLYLSYQPIVSLKTGSIAGFEALIRWQHPTRGIVLPTEFIPLVEETGLIVSITEWVLETANRQLSLWQKEFFNQSSLSMSVNLPGIQFTQPNLIEFIDRLLLKFGLKGENLKIEITESMLVDNTKQVIVVLEKLKARNIQLSIDDFGTGYSCFSYLHSLPIDNLKIDRSFINQITGNRKKLGIVRAIVTLARDLGLNVIAEGVETAEQLNILRELGCDYAQGYFFSKPLDTKEVDNFMRNSLGKKAEVRNQKVGSLSRQ</sequence>
<dbReference type="AlphaFoldDB" id="A0A139WX56"/>
<dbReference type="STRING" id="128403.WA1_45785"/>
<dbReference type="InterPro" id="IPR000160">
    <property type="entry name" value="GGDEF_dom"/>
</dbReference>
<dbReference type="RefSeq" id="WP_017744230.1">
    <property type="nucleotide sequence ID" value="NZ_KQ976354.1"/>
</dbReference>
<dbReference type="CDD" id="cd01949">
    <property type="entry name" value="GGDEF"/>
    <property type="match status" value="1"/>
</dbReference>
<dbReference type="InterPro" id="IPR029787">
    <property type="entry name" value="Nucleotide_cyclase"/>
</dbReference>
<dbReference type="PROSITE" id="PS50112">
    <property type="entry name" value="PAS"/>
    <property type="match status" value="1"/>
</dbReference>
<dbReference type="CDD" id="cd01948">
    <property type="entry name" value="EAL"/>
    <property type="match status" value="1"/>
</dbReference>
<feature type="domain" description="PAC" evidence="2">
    <location>
        <begin position="79"/>
        <end position="131"/>
    </location>
</feature>
<dbReference type="InterPro" id="IPR035965">
    <property type="entry name" value="PAS-like_dom_sf"/>
</dbReference>
<dbReference type="NCBIfam" id="TIGR00254">
    <property type="entry name" value="GGDEF"/>
    <property type="match status" value="1"/>
</dbReference>
<dbReference type="Gene3D" id="3.30.70.270">
    <property type="match status" value="1"/>
</dbReference>
<dbReference type="InterPro" id="IPR043128">
    <property type="entry name" value="Rev_trsase/Diguanyl_cyclase"/>
</dbReference>
<feature type="domain" description="GGDEF" evidence="4">
    <location>
        <begin position="164"/>
        <end position="298"/>
    </location>
</feature>
<dbReference type="InterPro" id="IPR052155">
    <property type="entry name" value="Biofilm_reg_signaling"/>
</dbReference>
<dbReference type="SMART" id="SM00267">
    <property type="entry name" value="GGDEF"/>
    <property type="match status" value="1"/>
</dbReference>
<dbReference type="NCBIfam" id="TIGR00229">
    <property type="entry name" value="sensory_box"/>
    <property type="match status" value="1"/>
</dbReference>
<feature type="domain" description="PAS" evidence="1">
    <location>
        <begin position="5"/>
        <end position="75"/>
    </location>
</feature>
<dbReference type="PANTHER" id="PTHR44757">
    <property type="entry name" value="DIGUANYLATE CYCLASE DGCP"/>
    <property type="match status" value="1"/>
</dbReference>
<reference evidence="5 6" key="1">
    <citation type="journal article" date="2013" name="Genome Biol. Evol.">
        <title>Genomes of Stigonematalean cyanobacteria (subsection V) and the evolution of oxygenic photosynthesis from prokaryotes to plastids.</title>
        <authorList>
            <person name="Dagan T."/>
            <person name="Roettger M."/>
            <person name="Stucken K."/>
            <person name="Landan G."/>
            <person name="Koch R."/>
            <person name="Major P."/>
            <person name="Gould S.B."/>
            <person name="Goremykin V.V."/>
            <person name="Rippka R."/>
            <person name="Tandeau de Marsac N."/>
            <person name="Gugger M."/>
            <person name="Lockhart P.J."/>
            <person name="Allen J.F."/>
            <person name="Brune I."/>
            <person name="Maus I."/>
            <person name="Puhler A."/>
            <person name="Martin W.F."/>
        </authorList>
    </citation>
    <scope>NUCLEOTIDE SEQUENCE [LARGE SCALE GENOMIC DNA]</scope>
    <source>
        <strain evidence="5 6">PCC 7110</strain>
    </source>
</reference>
<gene>
    <name evidence="5" type="ORF">WA1_45785</name>
</gene>
<keyword evidence="6" id="KW-1185">Reference proteome</keyword>
<dbReference type="Pfam" id="PF00990">
    <property type="entry name" value="GGDEF"/>
    <property type="match status" value="1"/>
</dbReference>
<dbReference type="SUPFAM" id="SSF55785">
    <property type="entry name" value="PYP-like sensor domain (PAS domain)"/>
    <property type="match status" value="1"/>
</dbReference>
<protein>
    <recommendedName>
        <fullName evidence="7">Diguanylate phosphodiesterase</fullName>
    </recommendedName>
</protein>
<dbReference type="SMART" id="SM00086">
    <property type="entry name" value="PAC"/>
    <property type="match status" value="1"/>
</dbReference>
<dbReference type="SMART" id="SM00091">
    <property type="entry name" value="PAS"/>
    <property type="match status" value="1"/>
</dbReference>
<dbReference type="OrthoDB" id="9787983at2"/>
<dbReference type="Gene3D" id="3.30.450.20">
    <property type="entry name" value="PAS domain"/>
    <property type="match status" value="1"/>
</dbReference>
<evidence type="ECO:0000313" key="6">
    <source>
        <dbReference type="Proteomes" id="UP000076925"/>
    </source>
</evidence>
<comment type="caution">
    <text evidence="5">The sequence shown here is derived from an EMBL/GenBank/DDBJ whole genome shotgun (WGS) entry which is preliminary data.</text>
</comment>
<feature type="domain" description="EAL" evidence="3">
    <location>
        <begin position="307"/>
        <end position="563"/>
    </location>
</feature>
<organism evidence="5 6">
    <name type="scientific">Scytonema hofmannii PCC 7110</name>
    <dbReference type="NCBI Taxonomy" id="128403"/>
    <lineage>
        <taxon>Bacteria</taxon>
        <taxon>Bacillati</taxon>
        <taxon>Cyanobacteriota</taxon>
        <taxon>Cyanophyceae</taxon>
        <taxon>Nostocales</taxon>
        <taxon>Scytonemataceae</taxon>
        <taxon>Scytonema</taxon>
    </lineage>
</organism>
<proteinExistence type="predicted"/>
<dbReference type="Gene3D" id="3.20.20.450">
    <property type="entry name" value="EAL domain"/>
    <property type="match status" value="1"/>
</dbReference>
<dbReference type="PROSITE" id="PS50883">
    <property type="entry name" value="EAL"/>
    <property type="match status" value="1"/>
</dbReference>
<evidence type="ECO:0000259" key="1">
    <source>
        <dbReference type="PROSITE" id="PS50112"/>
    </source>
</evidence>
<dbReference type="CDD" id="cd00130">
    <property type="entry name" value="PAS"/>
    <property type="match status" value="1"/>
</dbReference>
<dbReference type="InterPro" id="IPR001633">
    <property type="entry name" value="EAL_dom"/>
</dbReference>